<dbReference type="eggNOG" id="ENOG502ZMJC">
    <property type="taxonomic scope" value="Bacteria"/>
</dbReference>
<dbReference type="RefSeq" id="WP_004650551.1">
    <property type="nucleotide sequence ID" value="NZ_KB849175.1"/>
</dbReference>
<comment type="caution">
    <text evidence="2">The sequence shown here is derived from an EMBL/GenBank/DDBJ whole genome shotgun (WGS) entry which is preliminary data.</text>
</comment>
<proteinExistence type="predicted"/>
<dbReference type="HOGENOM" id="CLU_054538_0_0_6"/>
<evidence type="ECO:0008006" key="4">
    <source>
        <dbReference type="Google" id="ProtNLM"/>
    </source>
</evidence>
<reference evidence="2 3" key="1">
    <citation type="submission" date="2013-02" db="EMBL/GenBank/DDBJ databases">
        <title>The Genome Sequence of Acinetobacter sp. ANC 3994.</title>
        <authorList>
            <consortium name="The Broad Institute Genome Sequencing Platform"/>
            <consortium name="The Broad Institute Genome Sequencing Center for Infectious Disease"/>
            <person name="Cerqueira G."/>
            <person name="Feldgarden M."/>
            <person name="Courvalin P."/>
            <person name="Perichon B."/>
            <person name="Grillot-Courvalin C."/>
            <person name="Clermont D."/>
            <person name="Rocha E."/>
            <person name="Yoon E.-J."/>
            <person name="Nemec A."/>
            <person name="Walker B."/>
            <person name="Young S.K."/>
            <person name="Zeng Q."/>
            <person name="Gargeya S."/>
            <person name="Fitzgerald M."/>
            <person name="Haas B."/>
            <person name="Abouelleil A."/>
            <person name="Alvarado L."/>
            <person name="Arachchi H.M."/>
            <person name="Berlin A.M."/>
            <person name="Chapman S.B."/>
            <person name="Dewar J."/>
            <person name="Goldberg J."/>
            <person name="Griggs A."/>
            <person name="Gujja S."/>
            <person name="Hansen M."/>
            <person name="Howarth C."/>
            <person name="Imamovic A."/>
            <person name="Larimer J."/>
            <person name="McCowan C."/>
            <person name="Murphy C."/>
            <person name="Neiman D."/>
            <person name="Pearson M."/>
            <person name="Priest M."/>
            <person name="Roberts A."/>
            <person name="Saif S."/>
            <person name="Shea T."/>
            <person name="Sisk P."/>
            <person name="Sykes S."/>
            <person name="Wortman J."/>
            <person name="Nusbaum C."/>
            <person name="Birren B."/>
        </authorList>
    </citation>
    <scope>NUCLEOTIDE SEQUENCE [LARGE SCALE GENOMIC DNA]</scope>
    <source>
        <strain evidence="2 3">ANC 3994</strain>
    </source>
</reference>
<sequence>MNILIVGNGFDLSHYLPTKYDHFMDVMSAIEGKNTGGLPKNLEEMKIDEWLNLIDKTFQKREGMEQPPHQMNFDELFSKTRDPNFIEKTKEFYLTDSILFSAQDVIKAQYRLSLNCWYQYFKNHVEEIKTWIDFEQKIENVLTLVGKKIQEIENIETEEEIINYFNGTDNSKPKINNKNLNTLNFFHLTVKEHMSRVLSRDLRTGKPFKTTTGIFINIHKKFCNGANRSNGFSPSYFIDYLAEQLEDFIQLFNLYLETIIKNLKEKNQFIIKSESWLDPDKIYSFNYTNTYQRIHKNVEVDYLHGSSVEKQNIVLGVSDLSDESLEKIKAYGFTKYHQKLFKDTDYLFLDVFKIRISEHRRKMESFEREYDERYKKGVRSSIEMEGLLNLKITIWGHSLDYSDKDYILDLFSLNDDIDRNVRVTVYYFDKLAKFILLNNLLAILGKDKVEHWMKNKWLQFKPNPEIKFTEAIL</sequence>
<feature type="coiled-coil region" evidence="1">
    <location>
        <begin position="349"/>
        <end position="376"/>
    </location>
</feature>
<keyword evidence="1" id="KW-0175">Coiled coil</keyword>
<dbReference type="EMBL" id="APOH01000009">
    <property type="protein sequence ID" value="ENU20854.1"/>
    <property type="molecule type" value="Genomic_DNA"/>
</dbReference>
<dbReference type="AlphaFoldDB" id="N8QHT6"/>
<dbReference type="Pfam" id="PF14253">
    <property type="entry name" value="AbiH"/>
    <property type="match status" value="1"/>
</dbReference>
<accession>N8QHT6</accession>
<protein>
    <recommendedName>
        <fullName evidence="4">Bacteriophage abortive infection AbiH</fullName>
    </recommendedName>
</protein>
<evidence type="ECO:0000313" key="3">
    <source>
        <dbReference type="Proteomes" id="UP000013086"/>
    </source>
</evidence>
<evidence type="ECO:0000256" key="1">
    <source>
        <dbReference type="SAM" id="Coils"/>
    </source>
</evidence>
<gene>
    <name evidence="2" type="ORF">F994_00311</name>
</gene>
<name>N8QHT6_9GAMM</name>
<dbReference type="OrthoDB" id="5903604at2"/>
<evidence type="ECO:0000313" key="2">
    <source>
        <dbReference type="EMBL" id="ENU20854.1"/>
    </source>
</evidence>
<organism evidence="2 3">
    <name type="scientific">Acinetobacter bohemicus ANC 3994</name>
    <dbReference type="NCBI Taxonomy" id="1217715"/>
    <lineage>
        <taxon>Bacteria</taxon>
        <taxon>Pseudomonadati</taxon>
        <taxon>Pseudomonadota</taxon>
        <taxon>Gammaproteobacteria</taxon>
        <taxon>Moraxellales</taxon>
        <taxon>Moraxellaceae</taxon>
        <taxon>Acinetobacter</taxon>
    </lineage>
</organism>
<dbReference type="PATRIC" id="fig|1217715.3.peg.290"/>
<dbReference type="InterPro" id="IPR025935">
    <property type="entry name" value="AbiH"/>
</dbReference>
<dbReference type="Proteomes" id="UP000013086">
    <property type="component" value="Unassembled WGS sequence"/>
</dbReference>